<evidence type="ECO:0000313" key="1">
    <source>
        <dbReference type="EMBL" id="OMJ65271.1"/>
    </source>
</evidence>
<sequence length="111" mass="12856">MGQICDKKCGCDKNDGHTQHDCKQKKCPFKCVLCKNQCASIDHFHDLKLTTTINLPTGQDVKPHLCNLPHQCFKECSEDGICYLKIVKSDKIYSNRFENFKYIYAEQNTMF</sequence>
<evidence type="ECO:0000313" key="2">
    <source>
        <dbReference type="Proteomes" id="UP000187209"/>
    </source>
</evidence>
<dbReference type="OrthoDB" id="3214109at2759"/>
<proteinExistence type="predicted"/>
<dbReference type="Proteomes" id="UP000187209">
    <property type="component" value="Unassembled WGS sequence"/>
</dbReference>
<name>A0A1R2AL76_9CILI</name>
<dbReference type="EMBL" id="MPUH01002278">
    <property type="protein sequence ID" value="OMJ65271.1"/>
    <property type="molecule type" value="Genomic_DNA"/>
</dbReference>
<reference evidence="1 2" key="1">
    <citation type="submission" date="2016-11" db="EMBL/GenBank/DDBJ databases">
        <title>The macronuclear genome of Stentor coeruleus: a giant cell with tiny introns.</title>
        <authorList>
            <person name="Slabodnick M."/>
            <person name="Ruby J.G."/>
            <person name="Reiff S.B."/>
            <person name="Swart E.C."/>
            <person name="Gosai S."/>
            <person name="Prabakaran S."/>
            <person name="Witkowska E."/>
            <person name="Larue G.E."/>
            <person name="Fisher S."/>
            <person name="Freeman R.M."/>
            <person name="Gunawardena J."/>
            <person name="Chu W."/>
            <person name="Stover N.A."/>
            <person name="Gregory B.D."/>
            <person name="Nowacki M."/>
            <person name="Derisi J."/>
            <person name="Roy S.W."/>
            <person name="Marshall W.F."/>
            <person name="Sood P."/>
        </authorList>
    </citation>
    <scope>NUCLEOTIDE SEQUENCE [LARGE SCALE GENOMIC DNA]</scope>
    <source>
        <strain evidence="1">WM001</strain>
    </source>
</reference>
<keyword evidence="2" id="KW-1185">Reference proteome</keyword>
<organism evidence="1 2">
    <name type="scientific">Stentor coeruleus</name>
    <dbReference type="NCBI Taxonomy" id="5963"/>
    <lineage>
        <taxon>Eukaryota</taxon>
        <taxon>Sar</taxon>
        <taxon>Alveolata</taxon>
        <taxon>Ciliophora</taxon>
        <taxon>Postciliodesmatophora</taxon>
        <taxon>Heterotrichea</taxon>
        <taxon>Heterotrichida</taxon>
        <taxon>Stentoridae</taxon>
        <taxon>Stentor</taxon>
    </lineage>
</organism>
<gene>
    <name evidence="1" type="ORF">SteCoe_38652</name>
</gene>
<comment type="caution">
    <text evidence="1">The sequence shown here is derived from an EMBL/GenBank/DDBJ whole genome shotgun (WGS) entry which is preliminary data.</text>
</comment>
<protein>
    <submittedName>
        <fullName evidence="1">Uncharacterized protein</fullName>
    </submittedName>
</protein>
<dbReference type="AlphaFoldDB" id="A0A1R2AL76"/>
<accession>A0A1R2AL76</accession>